<proteinExistence type="predicted"/>
<reference evidence="1" key="1">
    <citation type="journal article" date="2020" name="Stud. Mycol.">
        <title>101 Dothideomycetes genomes: a test case for predicting lifestyles and emergence of pathogens.</title>
        <authorList>
            <person name="Haridas S."/>
            <person name="Albert R."/>
            <person name="Binder M."/>
            <person name="Bloem J."/>
            <person name="Labutti K."/>
            <person name="Salamov A."/>
            <person name="Andreopoulos B."/>
            <person name="Baker S."/>
            <person name="Barry K."/>
            <person name="Bills G."/>
            <person name="Bluhm B."/>
            <person name="Cannon C."/>
            <person name="Castanera R."/>
            <person name="Culley D."/>
            <person name="Daum C."/>
            <person name="Ezra D."/>
            <person name="Gonzalez J."/>
            <person name="Henrissat B."/>
            <person name="Kuo A."/>
            <person name="Liang C."/>
            <person name="Lipzen A."/>
            <person name="Lutzoni F."/>
            <person name="Magnuson J."/>
            <person name="Mondo S."/>
            <person name="Nolan M."/>
            <person name="Ohm R."/>
            <person name="Pangilinan J."/>
            <person name="Park H.-J."/>
            <person name="Ramirez L."/>
            <person name="Alfaro M."/>
            <person name="Sun H."/>
            <person name="Tritt A."/>
            <person name="Yoshinaga Y."/>
            <person name="Zwiers L.-H."/>
            <person name="Turgeon B."/>
            <person name="Goodwin S."/>
            <person name="Spatafora J."/>
            <person name="Crous P."/>
            <person name="Grigoriev I."/>
        </authorList>
    </citation>
    <scope>NUCLEOTIDE SEQUENCE</scope>
    <source>
        <strain evidence="1">CBS 525.71</strain>
    </source>
</reference>
<dbReference type="EMBL" id="MU006728">
    <property type="protein sequence ID" value="KAF2624874.1"/>
    <property type="molecule type" value="Genomic_DNA"/>
</dbReference>
<dbReference type="Proteomes" id="UP000799754">
    <property type="component" value="Unassembled WGS sequence"/>
</dbReference>
<organism evidence="1 2">
    <name type="scientific">Macroventuria anomochaeta</name>
    <dbReference type="NCBI Taxonomy" id="301207"/>
    <lineage>
        <taxon>Eukaryota</taxon>
        <taxon>Fungi</taxon>
        <taxon>Dikarya</taxon>
        <taxon>Ascomycota</taxon>
        <taxon>Pezizomycotina</taxon>
        <taxon>Dothideomycetes</taxon>
        <taxon>Pleosporomycetidae</taxon>
        <taxon>Pleosporales</taxon>
        <taxon>Pleosporineae</taxon>
        <taxon>Didymellaceae</taxon>
        <taxon>Macroventuria</taxon>
    </lineage>
</organism>
<evidence type="ECO:0000313" key="1">
    <source>
        <dbReference type="EMBL" id="KAF2624874.1"/>
    </source>
</evidence>
<protein>
    <submittedName>
        <fullName evidence="1">Phosphoglycerate mutase</fullName>
    </submittedName>
</protein>
<comment type="caution">
    <text evidence="1">The sequence shown here is derived from an EMBL/GenBank/DDBJ whole genome shotgun (WGS) entry which is preliminary data.</text>
</comment>
<keyword evidence="2" id="KW-1185">Reference proteome</keyword>
<name>A0ACB6RSX6_9PLEO</name>
<evidence type="ECO:0000313" key="2">
    <source>
        <dbReference type="Proteomes" id="UP000799754"/>
    </source>
</evidence>
<accession>A0ACB6RSX6</accession>
<sequence length="228" mass="25857">MSDQYDITPRVIIARHGQTDWARVGRFTGTTDIELTQKGIGQISTAAATLVGAGKLLDPRRLTHIYVSPRTRAVETFKLLLPQYSDFVPGKVTFTEDIAEWDYGNYEGLKDMEIRNLRKMRGLDGEREWNIWTDGCEDGESSQQVTERLDKLILQIKEIQKPYMRGEKPADVLVVAHGLILRAFAKRWINWSIDRDLPMEIQPGGIAVLSYKDNDTNKPTLNLGLALP</sequence>
<gene>
    <name evidence="1" type="ORF">BU25DRAFT_413055</name>
</gene>